<keyword evidence="2" id="KW-0378">Hydrolase</keyword>
<dbReference type="GO" id="GO:0016787">
    <property type="term" value="F:hydrolase activity"/>
    <property type="evidence" value="ECO:0007669"/>
    <property type="project" value="UniProtKB-KW"/>
</dbReference>
<dbReference type="EMBL" id="WHWB01033278">
    <property type="protein sequence ID" value="KAJ7420826.1"/>
    <property type="molecule type" value="Genomic_DNA"/>
</dbReference>
<gene>
    <name evidence="2" type="ORF">WISP_46413</name>
</gene>
<dbReference type="Proteomes" id="UP001145742">
    <property type="component" value="Unassembled WGS sequence"/>
</dbReference>
<evidence type="ECO:0000313" key="3">
    <source>
        <dbReference type="Proteomes" id="UP001145742"/>
    </source>
</evidence>
<sequence length="176" mass="19903">MSTQTMAEPERKRNKSTSTMSTQTTAEPEGKRNTSTSTMSTQIVEESEGQLKLIAVAPVQKRKSKTKSVHIVNDEEEAGPSHPAIKMKPEIITWCLSPGELRELRREFTRQANAFILTWLLCIWDAVTNDTILDGSEARQLRSLSQDVVIDQGIGKWQETLSLSRRLLSSVRERYL</sequence>
<comment type="caution">
    <text evidence="2">The sequence shown here is derived from an EMBL/GenBank/DDBJ whole genome shotgun (WGS) entry which is preliminary data.</text>
</comment>
<reference evidence="2" key="1">
    <citation type="submission" date="2019-10" db="EMBL/GenBank/DDBJ databases">
        <authorList>
            <person name="Soares A.E.R."/>
            <person name="Aleixo A."/>
            <person name="Schneider P."/>
            <person name="Miyaki C.Y."/>
            <person name="Schneider M.P."/>
            <person name="Mello C."/>
            <person name="Vasconcelos A.T.R."/>
        </authorList>
    </citation>
    <scope>NUCLEOTIDE SEQUENCE</scope>
    <source>
        <tissue evidence="2">Muscle</tissue>
    </source>
</reference>
<accession>A0ABQ9DJP3</accession>
<feature type="compositionally biased region" description="Polar residues" evidence="1">
    <location>
        <begin position="16"/>
        <end position="26"/>
    </location>
</feature>
<keyword evidence="3" id="KW-1185">Reference proteome</keyword>
<proteinExistence type="predicted"/>
<feature type="region of interest" description="Disordered" evidence="1">
    <location>
        <begin position="1"/>
        <end position="41"/>
    </location>
</feature>
<evidence type="ECO:0000313" key="2">
    <source>
        <dbReference type="EMBL" id="KAJ7420826.1"/>
    </source>
</evidence>
<evidence type="ECO:0000256" key="1">
    <source>
        <dbReference type="SAM" id="MobiDB-lite"/>
    </source>
</evidence>
<name>A0ABQ9DJP3_9PASS</name>
<organism evidence="2 3">
    <name type="scientific">Willisornis vidua</name>
    <name type="common">Xingu scale-backed antbird</name>
    <dbReference type="NCBI Taxonomy" id="1566151"/>
    <lineage>
        <taxon>Eukaryota</taxon>
        <taxon>Metazoa</taxon>
        <taxon>Chordata</taxon>
        <taxon>Craniata</taxon>
        <taxon>Vertebrata</taxon>
        <taxon>Euteleostomi</taxon>
        <taxon>Archelosauria</taxon>
        <taxon>Archosauria</taxon>
        <taxon>Dinosauria</taxon>
        <taxon>Saurischia</taxon>
        <taxon>Theropoda</taxon>
        <taxon>Coelurosauria</taxon>
        <taxon>Aves</taxon>
        <taxon>Neognathae</taxon>
        <taxon>Neoaves</taxon>
        <taxon>Telluraves</taxon>
        <taxon>Australaves</taxon>
        <taxon>Passeriformes</taxon>
        <taxon>Thamnophilidae</taxon>
        <taxon>Willisornis</taxon>
    </lineage>
</organism>
<protein>
    <submittedName>
        <fullName evidence="2">Ubiquitin carboxyl-terminal hydrolase 4</fullName>
    </submittedName>
</protein>